<protein>
    <submittedName>
        <fullName evidence="2">Type IV toxin-antitoxin system AbiEi family antitoxin domain-containing protein</fullName>
    </submittedName>
</protein>
<gene>
    <name evidence="2" type="ORF">GCM10022262_15110</name>
</gene>
<sequence length="320" mass="35612">MDGAGRLAGGLRTLLAMDRAALAAADERLRRAAVLGVFTLRMASDAGLTRGVIRGRLRRGSWRHLVGGAYVAGAGGSRGAADEVRLRAAGAALTWPDAILAYRTAGLLHGMPLHDDGTVHVVLPVRRQASRGVVPHYFDLHRRDVRRMLSFRLTSRRRTALDCLALLPYPEAERLMAWVRTREVITAADLVTAVRERRGTPGVRQLRRLEAATRSGALSEAERRLHRILHDAGITGWEADQRIVEGGSLLARADVLFRAARLIVEADGRRAHNDFEADRERLNSLMLAGYTVLRFTWRQLVERPWLVREQIETALRRAGR</sequence>
<reference evidence="3" key="1">
    <citation type="journal article" date="2019" name="Int. J. Syst. Evol. Microbiol.">
        <title>The Global Catalogue of Microorganisms (GCM) 10K type strain sequencing project: providing services to taxonomists for standard genome sequencing and annotation.</title>
        <authorList>
            <consortium name="The Broad Institute Genomics Platform"/>
            <consortium name="The Broad Institute Genome Sequencing Center for Infectious Disease"/>
            <person name="Wu L."/>
            <person name="Ma J."/>
        </authorList>
    </citation>
    <scope>NUCLEOTIDE SEQUENCE [LARGE SCALE GENOMIC DNA]</scope>
    <source>
        <strain evidence="3">JCM 17459</strain>
    </source>
</reference>
<dbReference type="InterPro" id="IPR011335">
    <property type="entry name" value="Restrct_endonuc-II-like"/>
</dbReference>
<dbReference type="EMBL" id="BAABBA010000006">
    <property type="protein sequence ID" value="GAA4287152.1"/>
    <property type="molecule type" value="Genomic_DNA"/>
</dbReference>
<proteinExistence type="predicted"/>
<evidence type="ECO:0000313" key="2">
    <source>
        <dbReference type="EMBL" id="GAA4287152.1"/>
    </source>
</evidence>
<dbReference type="Pfam" id="PF04480">
    <property type="entry name" value="DUF559"/>
    <property type="match status" value="1"/>
</dbReference>
<dbReference type="InterPro" id="IPR007569">
    <property type="entry name" value="DUF559"/>
</dbReference>
<dbReference type="Proteomes" id="UP001499841">
    <property type="component" value="Unassembled WGS sequence"/>
</dbReference>
<keyword evidence="3" id="KW-1185">Reference proteome</keyword>
<name>A0ABP8ETH3_9MICO</name>
<feature type="domain" description="DUF559" evidence="1">
    <location>
        <begin position="218"/>
        <end position="315"/>
    </location>
</feature>
<accession>A0ABP8ETH3</accession>
<evidence type="ECO:0000259" key="1">
    <source>
        <dbReference type="Pfam" id="PF04480"/>
    </source>
</evidence>
<comment type="caution">
    <text evidence="2">The sequence shown here is derived from an EMBL/GenBank/DDBJ whole genome shotgun (WGS) entry which is preliminary data.</text>
</comment>
<evidence type="ECO:0000313" key="3">
    <source>
        <dbReference type="Proteomes" id="UP001499841"/>
    </source>
</evidence>
<organism evidence="2 3">
    <name type="scientific">Georgenia daeguensis</name>
    <dbReference type="NCBI Taxonomy" id="908355"/>
    <lineage>
        <taxon>Bacteria</taxon>
        <taxon>Bacillati</taxon>
        <taxon>Actinomycetota</taxon>
        <taxon>Actinomycetes</taxon>
        <taxon>Micrococcales</taxon>
        <taxon>Bogoriellaceae</taxon>
        <taxon>Georgenia</taxon>
    </lineage>
</organism>
<dbReference type="SUPFAM" id="SSF52980">
    <property type="entry name" value="Restriction endonuclease-like"/>
    <property type="match status" value="1"/>
</dbReference>
<dbReference type="Gene3D" id="3.40.960.10">
    <property type="entry name" value="VSR Endonuclease"/>
    <property type="match status" value="1"/>
</dbReference>